<evidence type="ECO:0000256" key="5">
    <source>
        <dbReference type="ARBA" id="ARBA00022927"/>
    </source>
</evidence>
<dbReference type="GO" id="GO:0007030">
    <property type="term" value="P:Golgi organization"/>
    <property type="evidence" value="ECO:0007669"/>
    <property type="project" value="TreeGrafter"/>
</dbReference>
<comment type="subcellular location">
    <subcellularLocation>
        <location evidence="1">Golgi apparatus membrane</location>
        <topology evidence="1">Peripheral membrane protein</topology>
    </subcellularLocation>
</comment>
<protein>
    <recommendedName>
        <fullName evidence="3">Conserved oligomeric Golgi complex subunit 3</fullName>
    </recommendedName>
    <alternativeName>
        <fullName evidence="8">Component of oligomeric Golgi complex 3</fullName>
    </alternativeName>
</protein>
<evidence type="ECO:0000256" key="7">
    <source>
        <dbReference type="ARBA" id="ARBA00023136"/>
    </source>
</evidence>
<reference evidence="11" key="1">
    <citation type="submission" date="2020-04" db="EMBL/GenBank/DDBJ databases">
        <title>Analysis of mating type loci in Filobasidium floriforme.</title>
        <authorList>
            <person name="Nowrousian M."/>
        </authorList>
    </citation>
    <scope>NUCLEOTIDE SEQUENCE</scope>
    <source>
        <strain evidence="11">CBS 6242</strain>
    </source>
</reference>
<proteinExistence type="inferred from homology"/>
<evidence type="ECO:0000256" key="1">
    <source>
        <dbReference type="ARBA" id="ARBA00004395"/>
    </source>
</evidence>
<keyword evidence="7" id="KW-0472">Membrane</keyword>
<name>A0A8K0NTD1_9TREE</name>
<dbReference type="Proteomes" id="UP000812966">
    <property type="component" value="Unassembled WGS sequence"/>
</dbReference>
<dbReference type="GO" id="GO:0006891">
    <property type="term" value="P:intra-Golgi vesicle-mediated transport"/>
    <property type="evidence" value="ECO:0007669"/>
    <property type="project" value="TreeGrafter"/>
</dbReference>
<evidence type="ECO:0000259" key="10">
    <source>
        <dbReference type="Pfam" id="PF20671"/>
    </source>
</evidence>
<dbReference type="Pfam" id="PF20671">
    <property type="entry name" value="COG3_C"/>
    <property type="match status" value="1"/>
</dbReference>
<sequence>MRRSQTSSPAPQTRGLSLADWEAAAPLDELEITSVGIVREACNVRPLPEKYSNNAEAGPSRPATPAMSASAVFKKGQPNSLLQSALGISRPPSGQGIPRNASSMSLSKQSYVTPAVVSSAQQFHEHFSHLTSSLLHSQDSAYRTHLEEVKAYGDACRIVGEDLQQSEEIVDAMIGCLKWVEERGESLRIAGETLMQEESQLNLQTTHLSSRLSYFTFLEQAQRMLNNPGDELVLSDGFLGMVERLDSCLTYLKTHRDFRDAEIYLIRYQQCMTRSMTLIKLYVVNALRSLGQEVQKRITDTKYPISETAAIALLYTKFTSFAFPLRPLLAELELRAAENPTELGSLLDDCHSAWISVRKSLISPRVEREVKRMEPATAGIIDLTRSGCGYLKSICSDEYNLYKQFFQTGEKLVYTFLEGLCDHLYDHLRPRILHEMDLPTLCDVCTVLQGLMIADFGDDDVEPTTLATPDAAPGPGSSYFPKFGSPAGNDLTLQRYISYEPESNIQPHRPSETFHAGKLLDMVLRDVQTRMIFRSQAILRSDVGSYAPREDDLDYPAKLRNASQHLVKDRQTFAVSLDDDDEDNPAFLQMPEKETQETWYPSLRSTLWVLSLVHTYVENNIFEDLAEEAISTCRQSLLKAAQIFASRKKDAELDAQLFLIRHLLILKEMTASVDIVSRSRAGLSNGGVYATLSALLAGALNLVGVGGLLGLKSEPASRMAATAKHDVDRELKRVCEEAIGQCADKATVSIRTWLDRCTKYLSQKSSRGQAADLTSQDWATPEKVKAAHDAFRDNAEVNIAGWIASLVIYLQDEATVRVLIPPMQNNVMDTYKTFFDVVRAEYDHDVVSSLMTPPAMLSMLKRLENDALKARS</sequence>
<dbReference type="GO" id="GO:0005801">
    <property type="term" value="C:cis-Golgi network"/>
    <property type="evidence" value="ECO:0007669"/>
    <property type="project" value="InterPro"/>
</dbReference>
<evidence type="ECO:0000256" key="4">
    <source>
        <dbReference type="ARBA" id="ARBA00022448"/>
    </source>
</evidence>
<comment type="similarity">
    <text evidence="2">Belongs to the COG3 family.</text>
</comment>
<keyword evidence="12" id="KW-1185">Reference proteome</keyword>
<gene>
    <name evidence="11" type="ORF">FFLO_00446</name>
</gene>
<dbReference type="EMBL" id="JABELV010000005">
    <property type="protein sequence ID" value="KAG7575282.1"/>
    <property type="molecule type" value="Genomic_DNA"/>
</dbReference>
<feature type="domain" description="Conserved oligomeric Golgi complex subunit 3 N-terminal" evidence="9">
    <location>
        <begin position="145"/>
        <end position="288"/>
    </location>
</feature>
<evidence type="ECO:0000256" key="3">
    <source>
        <dbReference type="ARBA" id="ARBA00020976"/>
    </source>
</evidence>
<dbReference type="InterPro" id="IPR048320">
    <property type="entry name" value="COG3_N"/>
</dbReference>
<dbReference type="OrthoDB" id="296793at2759"/>
<evidence type="ECO:0000256" key="8">
    <source>
        <dbReference type="ARBA" id="ARBA00031339"/>
    </source>
</evidence>
<feature type="domain" description="Conserved oligomeric Golgi complex subunit 3 C-terminal" evidence="10">
    <location>
        <begin position="312"/>
        <end position="675"/>
    </location>
</feature>
<dbReference type="GO" id="GO:0017119">
    <property type="term" value="C:Golgi transport complex"/>
    <property type="evidence" value="ECO:0007669"/>
    <property type="project" value="TreeGrafter"/>
</dbReference>
<evidence type="ECO:0000256" key="2">
    <source>
        <dbReference type="ARBA" id="ARBA00009936"/>
    </source>
</evidence>
<evidence type="ECO:0000256" key="6">
    <source>
        <dbReference type="ARBA" id="ARBA00023034"/>
    </source>
</evidence>
<keyword evidence="5" id="KW-0653">Protein transport</keyword>
<dbReference type="PANTHER" id="PTHR13302">
    <property type="entry name" value="CONSERVED OLIGOMERIC GOLGI COMPLEX COMPONENT 3"/>
    <property type="match status" value="1"/>
</dbReference>
<evidence type="ECO:0000259" key="9">
    <source>
        <dbReference type="Pfam" id="PF04136"/>
    </source>
</evidence>
<dbReference type="PANTHER" id="PTHR13302:SF8">
    <property type="entry name" value="CONSERVED OLIGOMERIC GOLGI COMPLEX SUBUNIT 3"/>
    <property type="match status" value="1"/>
</dbReference>
<dbReference type="InterPro" id="IPR048685">
    <property type="entry name" value="COG3_C"/>
</dbReference>
<keyword evidence="6" id="KW-0333">Golgi apparatus</keyword>
<dbReference type="AlphaFoldDB" id="A0A8K0NTD1"/>
<dbReference type="Pfam" id="PF04136">
    <property type="entry name" value="COG3_N"/>
    <property type="match status" value="1"/>
</dbReference>
<evidence type="ECO:0000313" key="11">
    <source>
        <dbReference type="EMBL" id="KAG7575282.1"/>
    </source>
</evidence>
<organism evidence="11 12">
    <name type="scientific">Filobasidium floriforme</name>
    <dbReference type="NCBI Taxonomy" id="5210"/>
    <lineage>
        <taxon>Eukaryota</taxon>
        <taxon>Fungi</taxon>
        <taxon>Dikarya</taxon>
        <taxon>Basidiomycota</taxon>
        <taxon>Agaricomycotina</taxon>
        <taxon>Tremellomycetes</taxon>
        <taxon>Filobasidiales</taxon>
        <taxon>Filobasidiaceae</taxon>
        <taxon>Filobasidium</taxon>
    </lineage>
</organism>
<dbReference type="GO" id="GO:0000139">
    <property type="term" value="C:Golgi membrane"/>
    <property type="evidence" value="ECO:0007669"/>
    <property type="project" value="UniProtKB-SubCell"/>
</dbReference>
<comment type="caution">
    <text evidence="11">The sequence shown here is derived from an EMBL/GenBank/DDBJ whole genome shotgun (WGS) entry which is preliminary data.</text>
</comment>
<dbReference type="InterPro" id="IPR007265">
    <property type="entry name" value="COG_su3"/>
</dbReference>
<evidence type="ECO:0000313" key="12">
    <source>
        <dbReference type="Proteomes" id="UP000812966"/>
    </source>
</evidence>
<accession>A0A8K0NTD1</accession>
<dbReference type="GO" id="GO:0006886">
    <property type="term" value="P:intracellular protein transport"/>
    <property type="evidence" value="ECO:0007669"/>
    <property type="project" value="InterPro"/>
</dbReference>
<keyword evidence="4" id="KW-0813">Transport</keyword>